<dbReference type="Proteomes" id="UP000688137">
    <property type="component" value="Unassembled WGS sequence"/>
</dbReference>
<sequence length="546" mass="61807">MKVNDSVENNVNKNTVYSEQVDVEQEQKQEKKSSLKYIMLILACLLMFGNNYSFDNPQALQRQLTQDLNISISKYNLMYTAFSFPNIFLTLIGGVIIDVLGIRVAILGFSAIVVIAQTIIAFGGFFKSFWIMLAGRVLFGTASESLLIAQTAIISKWFRGKELSTAIGYIMTMPEIASAANSFVTPTIYDHFNGLTYPLFFSVFLCFLSFICGVVLCILDKNNDKKQKELQFVYKDNTSEKSEQVEKVSFKDIKSLNGTFWILILICTLSMGSYVPFLDDANDFLQEKFEFSYVQSGRILTLTYLAAAITSPFLGPYVDKVGKRRFFILITCLFFSVTHFLFGFMKQGYHDQPNWFSIIPLIMLGMSYSLYCCVLIPSVQYVVQQRVIGTAFGILGMFTSTSMALFPILAGYIVEGATTKEEGYSTVGFFYSGVSVFGIIFTISLYFFDKQSSIILDFVNPENPTKKEQEILKNIKQENNEQLGVFEDIDDDLLKIEGEENDDDENIKNDGFWEKNQRYLVSSKGFSTPKLAANRAVHERSGSLYY</sequence>
<comment type="similarity">
    <text evidence="2">Belongs to the major facilitator superfamily.</text>
</comment>
<dbReference type="PANTHER" id="PTHR23512:SF3">
    <property type="entry name" value="MAJOR FACILITATOR SUPERFAMILY DOMAIN-CONTAINING PROTEIN 1"/>
    <property type="match status" value="1"/>
</dbReference>
<name>A0A8S1P3Q4_PARPR</name>
<dbReference type="OMA" id="WIMLAGR"/>
<gene>
    <name evidence="9" type="ORF">PPRIM_AZ9-3.1.T1040147</name>
</gene>
<protein>
    <recommendedName>
        <fullName evidence="8">Major facilitator superfamily (MFS) profile domain-containing protein</fullName>
    </recommendedName>
</protein>
<feature type="transmembrane region" description="Helical" evidence="7">
    <location>
        <begin position="429"/>
        <end position="448"/>
    </location>
</feature>
<evidence type="ECO:0000256" key="4">
    <source>
        <dbReference type="ARBA" id="ARBA00022692"/>
    </source>
</evidence>
<feature type="transmembrane region" description="Helical" evidence="7">
    <location>
        <begin position="357"/>
        <end position="376"/>
    </location>
</feature>
<evidence type="ECO:0000256" key="6">
    <source>
        <dbReference type="ARBA" id="ARBA00023136"/>
    </source>
</evidence>
<feature type="transmembrane region" description="Helical" evidence="7">
    <location>
        <begin position="326"/>
        <end position="345"/>
    </location>
</feature>
<feature type="transmembrane region" description="Helical" evidence="7">
    <location>
        <begin position="37"/>
        <end position="54"/>
    </location>
</feature>
<dbReference type="AlphaFoldDB" id="A0A8S1P3Q4"/>
<feature type="domain" description="Major facilitator superfamily (MFS) profile" evidence="8">
    <location>
        <begin position="39"/>
        <end position="450"/>
    </location>
</feature>
<evidence type="ECO:0000256" key="1">
    <source>
        <dbReference type="ARBA" id="ARBA00004127"/>
    </source>
</evidence>
<evidence type="ECO:0000256" key="5">
    <source>
        <dbReference type="ARBA" id="ARBA00022989"/>
    </source>
</evidence>
<dbReference type="PROSITE" id="PS50850">
    <property type="entry name" value="MFS"/>
    <property type="match status" value="1"/>
</dbReference>
<accession>A0A8S1P3Q4</accession>
<keyword evidence="5 7" id="KW-1133">Transmembrane helix</keyword>
<dbReference type="EMBL" id="CAJJDM010000107">
    <property type="protein sequence ID" value="CAD8097648.1"/>
    <property type="molecule type" value="Genomic_DNA"/>
</dbReference>
<feature type="transmembrane region" description="Helical" evidence="7">
    <location>
        <begin position="388"/>
        <end position="409"/>
    </location>
</feature>
<dbReference type="PANTHER" id="PTHR23512">
    <property type="entry name" value="MAJOR FACILITATOR SUPERFAMILY DOMAIN-CONTAINING PROTEIN 1"/>
    <property type="match status" value="1"/>
</dbReference>
<feature type="transmembrane region" description="Helical" evidence="7">
    <location>
        <begin position="77"/>
        <end position="97"/>
    </location>
</feature>
<organism evidence="9 10">
    <name type="scientific">Paramecium primaurelia</name>
    <dbReference type="NCBI Taxonomy" id="5886"/>
    <lineage>
        <taxon>Eukaryota</taxon>
        <taxon>Sar</taxon>
        <taxon>Alveolata</taxon>
        <taxon>Ciliophora</taxon>
        <taxon>Intramacronucleata</taxon>
        <taxon>Oligohymenophorea</taxon>
        <taxon>Peniculida</taxon>
        <taxon>Parameciidae</taxon>
        <taxon>Paramecium</taxon>
    </lineage>
</organism>
<keyword evidence="4 7" id="KW-0812">Transmembrane</keyword>
<keyword evidence="10" id="KW-1185">Reference proteome</keyword>
<evidence type="ECO:0000313" key="10">
    <source>
        <dbReference type="Proteomes" id="UP000688137"/>
    </source>
</evidence>
<dbReference type="GO" id="GO:0022857">
    <property type="term" value="F:transmembrane transporter activity"/>
    <property type="evidence" value="ECO:0007669"/>
    <property type="project" value="InterPro"/>
</dbReference>
<comment type="subcellular location">
    <subcellularLocation>
        <location evidence="1">Endomembrane system</location>
        <topology evidence="1">Multi-pass membrane protein</topology>
    </subcellularLocation>
</comment>
<feature type="transmembrane region" description="Helical" evidence="7">
    <location>
        <begin position="129"/>
        <end position="154"/>
    </location>
</feature>
<dbReference type="InterPro" id="IPR052187">
    <property type="entry name" value="MFSD1"/>
</dbReference>
<proteinExistence type="inferred from homology"/>
<keyword evidence="6 7" id="KW-0472">Membrane</keyword>
<dbReference type="GO" id="GO:0012505">
    <property type="term" value="C:endomembrane system"/>
    <property type="evidence" value="ECO:0007669"/>
    <property type="project" value="UniProtKB-SubCell"/>
</dbReference>
<feature type="transmembrane region" description="Helical" evidence="7">
    <location>
        <begin position="259"/>
        <end position="277"/>
    </location>
</feature>
<evidence type="ECO:0000256" key="3">
    <source>
        <dbReference type="ARBA" id="ARBA00022448"/>
    </source>
</evidence>
<keyword evidence="3" id="KW-0813">Transport</keyword>
<feature type="transmembrane region" description="Helical" evidence="7">
    <location>
        <begin position="104"/>
        <end position="123"/>
    </location>
</feature>
<dbReference type="Pfam" id="PF07690">
    <property type="entry name" value="MFS_1"/>
    <property type="match status" value="1"/>
</dbReference>
<dbReference type="InterPro" id="IPR011701">
    <property type="entry name" value="MFS"/>
</dbReference>
<evidence type="ECO:0000256" key="2">
    <source>
        <dbReference type="ARBA" id="ARBA00008335"/>
    </source>
</evidence>
<evidence type="ECO:0000259" key="8">
    <source>
        <dbReference type="PROSITE" id="PS50850"/>
    </source>
</evidence>
<feature type="transmembrane region" description="Helical" evidence="7">
    <location>
        <begin position="297"/>
        <end position="314"/>
    </location>
</feature>
<dbReference type="InterPro" id="IPR020846">
    <property type="entry name" value="MFS_dom"/>
</dbReference>
<feature type="transmembrane region" description="Helical" evidence="7">
    <location>
        <begin position="195"/>
        <end position="219"/>
    </location>
</feature>
<evidence type="ECO:0000313" key="9">
    <source>
        <dbReference type="EMBL" id="CAD8097648.1"/>
    </source>
</evidence>
<comment type="caution">
    <text evidence="9">The sequence shown here is derived from an EMBL/GenBank/DDBJ whole genome shotgun (WGS) entry which is preliminary data.</text>
</comment>
<evidence type="ECO:0000256" key="7">
    <source>
        <dbReference type="SAM" id="Phobius"/>
    </source>
</evidence>
<reference evidence="9" key="1">
    <citation type="submission" date="2021-01" db="EMBL/GenBank/DDBJ databases">
        <authorList>
            <consortium name="Genoscope - CEA"/>
            <person name="William W."/>
        </authorList>
    </citation>
    <scope>NUCLEOTIDE SEQUENCE</scope>
</reference>